<feature type="domain" description="DH" evidence="4">
    <location>
        <begin position="665"/>
        <end position="852"/>
    </location>
</feature>
<dbReference type="Pfam" id="PF00621">
    <property type="entry name" value="RhoGEF"/>
    <property type="match status" value="1"/>
</dbReference>
<dbReference type="GO" id="GO:0035556">
    <property type="term" value="P:intracellular signal transduction"/>
    <property type="evidence" value="ECO:0007669"/>
    <property type="project" value="InterPro"/>
</dbReference>
<dbReference type="SMART" id="SM00036">
    <property type="entry name" value="CNH"/>
    <property type="match status" value="1"/>
</dbReference>
<dbReference type="InterPro" id="IPR035899">
    <property type="entry name" value="DBL_dom_sf"/>
</dbReference>
<feature type="region of interest" description="Disordered" evidence="3">
    <location>
        <begin position="1"/>
        <end position="298"/>
    </location>
</feature>
<keyword evidence="7" id="KW-1185">Reference proteome</keyword>
<dbReference type="InterPro" id="IPR036322">
    <property type="entry name" value="WD40_repeat_dom_sf"/>
</dbReference>
<dbReference type="GO" id="GO:0005085">
    <property type="term" value="F:guanyl-nucleotide exchange factor activity"/>
    <property type="evidence" value="ECO:0007669"/>
    <property type="project" value="UniProtKB-KW"/>
</dbReference>
<reference evidence="6 7" key="1">
    <citation type="journal article" date="2023" name="Elife">
        <title>Identification of key yeast species and microbe-microbe interactions impacting larval growth of Drosophila in the wild.</title>
        <authorList>
            <person name="Mure A."/>
            <person name="Sugiura Y."/>
            <person name="Maeda R."/>
            <person name="Honda K."/>
            <person name="Sakurai N."/>
            <person name="Takahashi Y."/>
            <person name="Watada M."/>
            <person name="Katoh T."/>
            <person name="Gotoh A."/>
            <person name="Gotoh Y."/>
            <person name="Taniguchi I."/>
            <person name="Nakamura K."/>
            <person name="Hayashi T."/>
            <person name="Katayama T."/>
            <person name="Uemura T."/>
            <person name="Hattori Y."/>
        </authorList>
    </citation>
    <scope>NUCLEOTIDE SEQUENCE [LARGE SCALE GENOMIC DNA]</scope>
    <source>
        <strain evidence="6 7">PK-24</strain>
    </source>
</reference>
<feature type="region of interest" description="Disordered" evidence="3">
    <location>
        <begin position="339"/>
        <end position="416"/>
    </location>
</feature>
<evidence type="ECO:0000256" key="2">
    <source>
        <dbReference type="ARBA" id="ARBA00022658"/>
    </source>
</evidence>
<proteinExistence type="predicted"/>
<dbReference type="Pfam" id="PF00610">
    <property type="entry name" value="DEP"/>
    <property type="match status" value="1"/>
</dbReference>
<dbReference type="CDD" id="cd00160">
    <property type="entry name" value="RhoGEF"/>
    <property type="match status" value="1"/>
</dbReference>
<dbReference type="SUPFAM" id="SSF48065">
    <property type="entry name" value="DBL homology domain (DH-domain)"/>
    <property type="match status" value="1"/>
</dbReference>
<evidence type="ECO:0000256" key="3">
    <source>
        <dbReference type="SAM" id="MobiDB-lite"/>
    </source>
</evidence>
<feature type="compositionally biased region" description="Polar residues" evidence="3">
    <location>
        <begin position="382"/>
        <end position="392"/>
    </location>
</feature>
<keyword evidence="2" id="KW-0344">Guanine-nucleotide releasing factor</keyword>
<dbReference type="Gene3D" id="1.20.900.10">
    <property type="entry name" value="Dbl homology (DH) domain"/>
    <property type="match status" value="1"/>
</dbReference>
<feature type="compositionally biased region" description="Low complexity" evidence="3">
    <location>
        <begin position="70"/>
        <end position="115"/>
    </location>
</feature>
<dbReference type="InterPro" id="IPR052233">
    <property type="entry name" value="Rho-type_GEFs"/>
</dbReference>
<dbReference type="InterPro" id="IPR000219">
    <property type="entry name" value="DH_dom"/>
</dbReference>
<dbReference type="Gene3D" id="1.10.10.10">
    <property type="entry name" value="Winged helix-like DNA-binding domain superfamily/Winged helix DNA-binding domain"/>
    <property type="match status" value="1"/>
</dbReference>
<dbReference type="PROSITE" id="PS50010">
    <property type="entry name" value="DH_2"/>
    <property type="match status" value="1"/>
</dbReference>
<dbReference type="EMBL" id="BTGB01000003">
    <property type="protein sequence ID" value="GMM45828.1"/>
    <property type="molecule type" value="Genomic_DNA"/>
</dbReference>
<dbReference type="InterPro" id="IPR011993">
    <property type="entry name" value="PH-like_dom_sf"/>
</dbReference>
<evidence type="ECO:0000259" key="4">
    <source>
        <dbReference type="PROSITE" id="PS50010"/>
    </source>
</evidence>
<comment type="caution">
    <text evidence="6">The sequence shown here is derived from an EMBL/GenBank/DDBJ whole genome shotgun (WGS) entry which is preliminary data.</text>
</comment>
<dbReference type="SMART" id="SM00049">
    <property type="entry name" value="DEP"/>
    <property type="match status" value="1"/>
</dbReference>
<feature type="compositionally biased region" description="Low complexity" evidence="3">
    <location>
        <begin position="244"/>
        <end position="269"/>
    </location>
</feature>
<sequence>MSQQHQHSNKGHESLRTQFSQFPALQTALSPADIPSLPPPRLKSPIKENNDIRVQHPYQVRSTTDQRDVSNNNSQSYGQNISQNYNNNNNTNMNNMNNNNVQMQMQNQYQTQTQSPHRHQQVQNPPPQVQPHYQQQQQQQQYFDNRRNYNEPNTQFQQRPQPNYPIQSQKSMNQYPNQQIPPPLPRAPIIQSIPPIPRSRDENLPRTPDSYNPLYRNNNNQRPNVKQRSGSEMIKRDNLRVDTSSNRSVSYGSNSLGISSSPSSASSSSTMVNPFLQDQNQSPPSTANKPSSTKKSPIVRQSLNFLKNARNITLSNDNNNNNQYQYQNMYQNQYQYQNQNQNQFPPDSPLTPGHSSSREMEKYHQPIKQTTSSGRVIPQKIDYSNQFNNPSIDSPKKSRSLSTLTRRVTSSTSLRSNNDKNRFISTTSLSSTVIQSSPSLKKKYIYPALLSEVADAFLHEIKLTCHFKYGIEYRNSFSGSEAIDVICKITKIRDRNLAIILGRSLDSQKLFHDVTYEHRLRDNKLEIYLINDVFFYNNQNEEFKRQNSITSNLTIMGTNTNNNSEAQLPTLSNPNGTNNNSINIISGVFTSLTECYSPTCSRDKVCYSVSCPRRFEQKMRSEMQSSSSLIRSDSHISLNQEDQKQYWQLTVPKSLLENLDKNEIKRQECIFETINSEKTFIKDLEYIREFWMRPLSETKIIKDKERDQFIRNVFHNINEIWEINHKFAEALVRQQQKSPIVDSIADIFLDFIPQFTPFITYGAGQVIGKYEFDRQRRHNPLLRRFIEDTAKREESKRLDLSSFLSKPTTRPARYPLLLKSIRDHTDENSPDYKKLTQAIELLEKMLTKINFETGKQSDKMNLFQIKQKLLFKPGELVDLKLSADNRKVIYQCVLKKKGYQEKEKQGEIHVYLFDHCILFIKLGYLNKREVYKVYQRPIPLPLLYYSLTEYPPTIKSIRRAAMTTGSSPSLLGNSLSNSTTSLIPLNSTVAKSPLSFKYLGVHGYELTLYGTPATQKILANKIEAQTKKILADNDVYTLTPLSSNFFDSQNKINCVIPFDGGRKLLYGTDSGIYISDRTISDSSGNGSIIKVINKFNIIQIEIIQEYQLLVVLCDKKLLYWSTSVLAGGDPIKNGKLGKELMNHVSFFKIGICDGRMLLCAAKSTSNIVRIFEPVNPIQQKKQKKKFENDIQDINFGSEPVSINFLKTKLCVGCANGFQIVSLVNNTMEELLDPADTSLEFATSKEGLKPLSIDRINSDFLLSYSNFSFFINHNGWRVRPKWIIEWEGVPHSFALWYPYLLAFDTNFIEIRSVQNAELLRVIVGENIRFLHASSQEILYVYENERGYDVVASLDFWDKSIKNNRSRGNTVNGHSKQISVDI</sequence>
<name>A0AAV5R2R4_PICKL</name>
<dbReference type="SMART" id="SM00325">
    <property type="entry name" value="RhoGEF"/>
    <property type="match status" value="1"/>
</dbReference>
<feature type="compositionally biased region" description="Polar residues" evidence="3">
    <location>
        <begin position="270"/>
        <end position="298"/>
    </location>
</feature>
<feature type="domain" description="CNH" evidence="5">
    <location>
        <begin position="1049"/>
        <end position="1336"/>
    </location>
</feature>
<dbReference type="SUPFAM" id="SSF50978">
    <property type="entry name" value="WD40 repeat-like"/>
    <property type="match status" value="1"/>
</dbReference>
<dbReference type="Pfam" id="PF15405">
    <property type="entry name" value="PH_5"/>
    <property type="match status" value="1"/>
</dbReference>
<feature type="compositionally biased region" description="Basic and acidic residues" evidence="3">
    <location>
        <begin position="45"/>
        <end position="54"/>
    </location>
</feature>
<evidence type="ECO:0000259" key="5">
    <source>
        <dbReference type="PROSITE" id="PS50219"/>
    </source>
</evidence>
<dbReference type="Pfam" id="PF00780">
    <property type="entry name" value="CNH"/>
    <property type="match status" value="1"/>
</dbReference>
<dbReference type="Gene3D" id="2.30.29.30">
    <property type="entry name" value="Pleckstrin-homology domain (PH domain)/Phosphotyrosine-binding domain (PTB)"/>
    <property type="match status" value="1"/>
</dbReference>
<organism evidence="6 7">
    <name type="scientific">Pichia kluyveri</name>
    <name type="common">Yeast</name>
    <dbReference type="NCBI Taxonomy" id="36015"/>
    <lineage>
        <taxon>Eukaryota</taxon>
        <taxon>Fungi</taxon>
        <taxon>Dikarya</taxon>
        <taxon>Ascomycota</taxon>
        <taxon>Saccharomycotina</taxon>
        <taxon>Pichiomycetes</taxon>
        <taxon>Pichiales</taxon>
        <taxon>Pichiaceae</taxon>
        <taxon>Pichia</taxon>
    </lineage>
</organism>
<feature type="compositionally biased region" description="Low complexity" evidence="3">
    <location>
        <begin position="400"/>
        <end position="416"/>
    </location>
</feature>
<evidence type="ECO:0000313" key="6">
    <source>
        <dbReference type="EMBL" id="GMM45828.1"/>
    </source>
</evidence>
<accession>A0AAV5R2R4</accession>
<gene>
    <name evidence="6" type="ORF">DAPK24_024030</name>
</gene>
<dbReference type="PROSITE" id="PS50219">
    <property type="entry name" value="CNH"/>
    <property type="match status" value="1"/>
</dbReference>
<dbReference type="InterPro" id="IPR036390">
    <property type="entry name" value="WH_DNA-bd_sf"/>
</dbReference>
<evidence type="ECO:0000313" key="7">
    <source>
        <dbReference type="Proteomes" id="UP001378960"/>
    </source>
</evidence>
<dbReference type="InterPro" id="IPR001180">
    <property type="entry name" value="CNH_dom"/>
</dbReference>
<dbReference type="SUPFAM" id="SSF46785">
    <property type="entry name" value="Winged helix' DNA-binding domain"/>
    <property type="match status" value="1"/>
</dbReference>
<feature type="compositionally biased region" description="Polar residues" evidence="3">
    <location>
        <begin position="16"/>
        <end position="29"/>
    </location>
</feature>
<feature type="compositionally biased region" description="Low complexity" evidence="3">
    <location>
        <begin position="130"/>
        <end position="142"/>
    </location>
</feature>
<dbReference type="Proteomes" id="UP001378960">
    <property type="component" value="Unassembled WGS sequence"/>
</dbReference>
<dbReference type="PANTHER" id="PTHR46572:SF2">
    <property type="entry name" value="RHO1 GDP-GTP EXCHANGE PROTEIN 1-RELATED"/>
    <property type="match status" value="1"/>
</dbReference>
<dbReference type="PANTHER" id="PTHR46572">
    <property type="entry name" value="RHO1 GDP-GTP EXCHANGE PROTEIN 1-RELATED"/>
    <property type="match status" value="1"/>
</dbReference>
<dbReference type="InterPro" id="IPR000591">
    <property type="entry name" value="DEP_dom"/>
</dbReference>
<feature type="compositionally biased region" description="Polar residues" evidence="3">
    <location>
        <begin position="215"/>
        <end position="230"/>
    </location>
</feature>
<dbReference type="InterPro" id="IPR036388">
    <property type="entry name" value="WH-like_DNA-bd_sf"/>
</dbReference>
<dbReference type="InterPro" id="IPR041675">
    <property type="entry name" value="PH_5"/>
</dbReference>
<keyword evidence="1" id="KW-0597">Phosphoprotein</keyword>
<evidence type="ECO:0000256" key="1">
    <source>
        <dbReference type="ARBA" id="ARBA00022553"/>
    </source>
</evidence>
<feature type="compositionally biased region" description="Polar residues" evidence="3">
    <location>
        <begin position="150"/>
        <end position="178"/>
    </location>
</feature>
<protein>
    <submittedName>
        <fullName evidence="6">Rho family guanine nucleotide exchange factor</fullName>
    </submittedName>
</protein>